<evidence type="ECO:0000256" key="3">
    <source>
        <dbReference type="ARBA" id="ARBA00004651"/>
    </source>
</evidence>
<proteinExistence type="inferred from homology"/>
<sequence length="558" mass="60274">MDNAAGTLNKGGLMAGFNSLGILRQLGLMVGLAASVAIGVAVVLWSQKPDYRVLYSNLSFADANEVIEQLRANSIPFRFDADGRAILVPESHVHTARLRLASEGFTADKTVGFELMDREQGLGTSQFMETTRYRRGLEGELARTISNMVAVRSARVHLAIPRDTVFIRDQRKPRASVFLELHAGRQLERDQVAAIASLVASSIPELDLQDVTLVDQRGRLLNMRDADTDVVLAARQLEYTRQIEDTLVNRVNSILQPVVGLGNFRAEVSADIDFTQVEQASEIYNPDQPALRSEQTLEERRAASDAAVGVPGALSNQPPGPNSVPEVMADGASGGAGTAAAGSGRNQATRNFELDRSISYTRQQTGGVKRLTVAVAVDDLMSVNPETGERTRTPWSEADLERLRLLVQNAVGYSALRGDRVDIINTAFVPPEVFEFDEPGFWQQDWFWGLIKQLLAGLFVLLLVLGVLRPIMKNIAAAGGSRIAGGTSAAGDVAAELQSLDAGVIADDKVTFGGSGSAMFAGGANESFDYQLNAIRSLVAEDPARVAQAVKQWVVERE</sequence>
<dbReference type="InterPro" id="IPR006182">
    <property type="entry name" value="FliF_N_dom"/>
</dbReference>
<dbReference type="PRINTS" id="PR01009">
    <property type="entry name" value="FLGMRINGFLIF"/>
</dbReference>
<comment type="subunit">
    <text evidence="11">The basal body constitutes a major portion of the flagellar organelle and consists of four rings (L,P,S, and M) mounted on a central rod. The M ring is integral to the inner membrane of the cell and may be connected to the flagellar rod via the S ring. The S (supramembrane ring) lies just distal to the M ring. The L and P rings lie in the outer membrane and the periplasmic space, respectively.</text>
</comment>
<keyword evidence="10 12" id="KW-0975">Bacterial flagellum</keyword>
<evidence type="ECO:0000256" key="10">
    <source>
        <dbReference type="ARBA" id="ARBA00023143"/>
    </source>
</evidence>
<feature type="transmembrane region" description="Helical" evidence="14">
    <location>
        <begin position="26"/>
        <end position="45"/>
    </location>
</feature>
<organism evidence="17 18">
    <name type="scientific">Nitrincola tapanii</name>
    <dbReference type="NCBI Taxonomy" id="1708751"/>
    <lineage>
        <taxon>Bacteria</taxon>
        <taxon>Pseudomonadati</taxon>
        <taxon>Pseudomonadota</taxon>
        <taxon>Gammaproteobacteria</taxon>
        <taxon>Oceanospirillales</taxon>
        <taxon>Oceanospirillaceae</taxon>
        <taxon>Nitrincola</taxon>
    </lineage>
</organism>
<dbReference type="InterPro" id="IPR045851">
    <property type="entry name" value="AMP-bd_C_sf"/>
</dbReference>
<dbReference type="PIRSF" id="PIRSF004862">
    <property type="entry name" value="FliF"/>
    <property type="match status" value="1"/>
</dbReference>
<gene>
    <name evidence="17" type="primary">fliF</name>
    <name evidence="17" type="ORF">E1H14_02525</name>
</gene>
<evidence type="ECO:0000259" key="16">
    <source>
        <dbReference type="Pfam" id="PF08345"/>
    </source>
</evidence>
<evidence type="ECO:0000256" key="8">
    <source>
        <dbReference type="ARBA" id="ARBA00022989"/>
    </source>
</evidence>
<evidence type="ECO:0000256" key="11">
    <source>
        <dbReference type="ARBA" id="ARBA00025936"/>
    </source>
</evidence>
<keyword evidence="8 14" id="KW-1133">Transmembrane helix</keyword>
<keyword evidence="17" id="KW-0969">Cilium</keyword>
<evidence type="ECO:0000256" key="12">
    <source>
        <dbReference type="PIRNR" id="PIRNR004862"/>
    </source>
</evidence>
<dbReference type="Pfam" id="PF08345">
    <property type="entry name" value="YscJ_FliF_C"/>
    <property type="match status" value="1"/>
</dbReference>
<evidence type="ECO:0000313" key="17">
    <source>
        <dbReference type="EMBL" id="KAA0876613.1"/>
    </source>
</evidence>
<comment type="caution">
    <text evidence="17">The sequence shown here is derived from an EMBL/GenBank/DDBJ whole genome shotgun (WGS) entry which is preliminary data.</text>
</comment>
<feature type="transmembrane region" description="Helical" evidence="14">
    <location>
        <begin position="446"/>
        <end position="468"/>
    </location>
</feature>
<keyword evidence="9 14" id="KW-0472">Membrane</keyword>
<dbReference type="AlphaFoldDB" id="A0A5A9W7V0"/>
<evidence type="ECO:0000256" key="9">
    <source>
        <dbReference type="ARBA" id="ARBA00023136"/>
    </source>
</evidence>
<evidence type="ECO:0000256" key="6">
    <source>
        <dbReference type="ARBA" id="ARBA00022475"/>
    </source>
</evidence>
<keyword evidence="17" id="KW-0966">Cell projection</keyword>
<dbReference type="NCBIfam" id="TIGR00206">
    <property type="entry name" value="fliF"/>
    <property type="match status" value="1"/>
</dbReference>
<dbReference type="InterPro" id="IPR013556">
    <property type="entry name" value="Flag_M-ring_C"/>
</dbReference>
<dbReference type="PANTHER" id="PTHR30046:SF0">
    <property type="entry name" value="FLAGELLAR M-RING PROTEIN"/>
    <property type="match status" value="1"/>
</dbReference>
<evidence type="ECO:0000256" key="13">
    <source>
        <dbReference type="SAM" id="MobiDB-lite"/>
    </source>
</evidence>
<reference evidence="17 18" key="1">
    <citation type="submission" date="2019-03" db="EMBL/GenBank/DDBJ databases">
        <title>Nitrincola sp. nov. isolated from an Indian soda lake.</title>
        <authorList>
            <person name="Joshi A."/>
            <person name="Thite S.V."/>
            <person name="Joseph N."/>
            <person name="Dhotre D."/>
            <person name="Moorthy M."/>
            <person name="Shouche Y.S."/>
        </authorList>
    </citation>
    <scope>NUCLEOTIDE SEQUENCE [LARGE SCALE GENOMIC DNA]</scope>
    <source>
        <strain evidence="17 18">MEB193</strain>
    </source>
</reference>
<comment type="similarity">
    <text evidence="4 12">Belongs to the FliF family.</text>
</comment>
<keyword evidence="6" id="KW-1003">Cell membrane</keyword>
<name>A0A5A9W7V0_9GAMM</name>
<dbReference type="GO" id="GO:0003774">
    <property type="term" value="F:cytoskeletal motor activity"/>
    <property type="evidence" value="ECO:0007669"/>
    <property type="project" value="InterPro"/>
</dbReference>
<dbReference type="Proteomes" id="UP000325302">
    <property type="component" value="Unassembled WGS sequence"/>
</dbReference>
<evidence type="ECO:0000256" key="7">
    <source>
        <dbReference type="ARBA" id="ARBA00022692"/>
    </source>
</evidence>
<evidence type="ECO:0000256" key="2">
    <source>
        <dbReference type="ARBA" id="ARBA00004117"/>
    </source>
</evidence>
<dbReference type="InterPro" id="IPR000067">
    <property type="entry name" value="FlgMring_FliF"/>
</dbReference>
<keyword evidence="17" id="KW-0282">Flagellum</keyword>
<evidence type="ECO:0000256" key="1">
    <source>
        <dbReference type="ARBA" id="ARBA00003820"/>
    </source>
</evidence>
<protein>
    <recommendedName>
        <fullName evidence="5 12">Flagellar M-ring protein</fullName>
    </recommendedName>
</protein>
<dbReference type="InterPro" id="IPR043427">
    <property type="entry name" value="YscJ/FliF"/>
</dbReference>
<keyword evidence="18" id="KW-1185">Reference proteome</keyword>
<feature type="domain" description="Flagellar M-ring N-terminal" evidence="15">
    <location>
        <begin position="47"/>
        <end position="222"/>
    </location>
</feature>
<dbReference type="GO" id="GO:0005886">
    <property type="term" value="C:plasma membrane"/>
    <property type="evidence" value="ECO:0007669"/>
    <property type="project" value="UniProtKB-SubCell"/>
</dbReference>
<evidence type="ECO:0000256" key="5">
    <source>
        <dbReference type="ARBA" id="ARBA00017949"/>
    </source>
</evidence>
<dbReference type="OrthoDB" id="8554211at2"/>
<dbReference type="GO" id="GO:0071973">
    <property type="term" value="P:bacterial-type flagellum-dependent cell motility"/>
    <property type="evidence" value="ECO:0007669"/>
    <property type="project" value="InterPro"/>
</dbReference>
<evidence type="ECO:0000259" key="15">
    <source>
        <dbReference type="Pfam" id="PF01514"/>
    </source>
</evidence>
<evidence type="ECO:0000256" key="4">
    <source>
        <dbReference type="ARBA" id="ARBA00007971"/>
    </source>
</evidence>
<evidence type="ECO:0000256" key="14">
    <source>
        <dbReference type="SAM" id="Phobius"/>
    </source>
</evidence>
<feature type="region of interest" description="Disordered" evidence="13">
    <location>
        <begin position="285"/>
        <end position="348"/>
    </location>
</feature>
<keyword evidence="7 14" id="KW-0812">Transmembrane</keyword>
<dbReference type="Pfam" id="PF01514">
    <property type="entry name" value="YscJ_FliF"/>
    <property type="match status" value="1"/>
</dbReference>
<dbReference type="PANTHER" id="PTHR30046">
    <property type="entry name" value="FLAGELLAR M-RING PROTEIN"/>
    <property type="match status" value="1"/>
</dbReference>
<accession>A0A5A9W7V0</accession>
<feature type="domain" description="Flagellar M-ring C-terminal" evidence="16">
    <location>
        <begin position="255"/>
        <end position="428"/>
    </location>
</feature>
<dbReference type="EMBL" id="SMRS01000001">
    <property type="protein sequence ID" value="KAA0876613.1"/>
    <property type="molecule type" value="Genomic_DNA"/>
</dbReference>
<comment type="function">
    <text evidence="1 12">The M ring may be actively involved in energy transduction.</text>
</comment>
<dbReference type="Gene3D" id="3.30.300.30">
    <property type="match status" value="1"/>
</dbReference>
<dbReference type="GO" id="GO:0009431">
    <property type="term" value="C:bacterial-type flagellum basal body, MS ring"/>
    <property type="evidence" value="ECO:0007669"/>
    <property type="project" value="InterPro"/>
</dbReference>
<evidence type="ECO:0000313" key="18">
    <source>
        <dbReference type="Proteomes" id="UP000325302"/>
    </source>
</evidence>
<dbReference type="RefSeq" id="WP_149389863.1">
    <property type="nucleotide sequence ID" value="NZ_SMRS01000001.1"/>
</dbReference>
<comment type="subcellular location">
    <subcellularLocation>
        <location evidence="2 12">Bacterial flagellum basal body</location>
    </subcellularLocation>
    <subcellularLocation>
        <location evidence="3">Cell membrane</location>
        <topology evidence="3">Multi-pass membrane protein</topology>
    </subcellularLocation>
</comment>